<comment type="subcellular location">
    <subcellularLocation>
        <location evidence="1">Nucleus</location>
    </subcellularLocation>
</comment>
<dbReference type="PROSITE" id="PS50013">
    <property type="entry name" value="CHROMO_2"/>
    <property type="match status" value="1"/>
</dbReference>
<dbReference type="InterPro" id="IPR016197">
    <property type="entry name" value="Chromo-like_dom_sf"/>
</dbReference>
<dbReference type="GO" id="GO:0005634">
    <property type="term" value="C:nucleus"/>
    <property type="evidence" value="ECO:0007669"/>
    <property type="project" value="UniProtKB-SubCell"/>
</dbReference>
<protein>
    <recommendedName>
        <fullName evidence="3">Chromo domain-containing protein</fullName>
    </recommendedName>
</protein>
<dbReference type="Gene3D" id="2.40.50.40">
    <property type="match status" value="1"/>
</dbReference>
<dbReference type="AlphaFoldDB" id="W2G7E7"/>
<evidence type="ECO:0000256" key="2">
    <source>
        <dbReference type="ARBA" id="ARBA00023242"/>
    </source>
</evidence>
<dbReference type="PROSITE" id="PS00598">
    <property type="entry name" value="CHROMO_1"/>
    <property type="match status" value="1"/>
</dbReference>
<evidence type="ECO:0000256" key="1">
    <source>
        <dbReference type="ARBA" id="ARBA00004123"/>
    </source>
</evidence>
<organism evidence="4">
    <name type="scientific">Phytophthora nicotianae</name>
    <name type="common">Potato buckeye rot agent</name>
    <name type="synonym">Phytophthora parasitica</name>
    <dbReference type="NCBI Taxonomy" id="4792"/>
    <lineage>
        <taxon>Eukaryota</taxon>
        <taxon>Sar</taxon>
        <taxon>Stramenopiles</taxon>
        <taxon>Oomycota</taxon>
        <taxon>Peronosporomycetes</taxon>
        <taxon>Peronosporales</taxon>
        <taxon>Peronosporaceae</taxon>
        <taxon>Phytophthora</taxon>
    </lineage>
</organism>
<dbReference type="InterPro" id="IPR023779">
    <property type="entry name" value="Chromodomain_CS"/>
</dbReference>
<evidence type="ECO:0000313" key="4">
    <source>
        <dbReference type="EMBL" id="ETK78126.1"/>
    </source>
</evidence>
<proteinExistence type="predicted"/>
<keyword evidence="2" id="KW-0539">Nucleus</keyword>
<name>W2G7E7_PHYNI</name>
<dbReference type="SMART" id="SM00298">
    <property type="entry name" value="CHROMO"/>
    <property type="match status" value="1"/>
</dbReference>
<accession>W2G7E7</accession>
<sequence>MREVLRSVRALLCEWRLPETDWPKVIKIVQLVLNQSVSDSLGGVAPITAMTGLPAMNPLDPVVTPEGMEAASLDEVRAIRGANFAKLAKVLEELHKRVAIGRSAAQRRGERKRSNAVPRWRNLKLGTLFLENLLTGETKEAHATRLKFYADSSLGIAEDLLAHVAHNNEGHVVEKLLEARYDATSAMNQLLVKWRGLCELENTWEPVQNLLEDVPALVKRFAAQNKKDPAVKSMASAHGIA</sequence>
<evidence type="ECO:0000259" key="3">
    <source>
        <dbReference type="PROSITE" id="PS50013"/>
    </source>
</evidence>
<gene>
    <name evidence="4" type="ORF">L915_15791</name>
</gene>
<dbReference type="Pfam" id="PF00385">
    <property type="entry name" value="Chromo"/>
    <property type="match status" value="1"/>
</dbReference>
<reference evidence="4" key="1">
    <citation type="submission" date="2013-11" db="EMBL/GenBank/DDBJ databases">
        <title>The Genome Sequence of Phytophthora parasitica CJ02B3.</title>
        <authorList>
            <consortium name="The Broad Institute Genomics Platform"/>
            <person name="Russ C."/>
            <person name="Tyler B."/>
            <person name="Panabieres F."/>
            <person name="Shan W."/>
            <person name="Tripathy S."/>
            <person name="Grunwald N."/>
            <person name="Machado M."/>
            <person name="Johnson C.S."/>
            <person name="Arredondo F."/>
            <person name="Hong C."/>
            <person name="Coffey M."/>
            <person name="Young S.K."/>
            <person name="Zeng Q."/>
            <person name="Gargeya S."/>
            <person name="Fitzgerald M."/>
            <person name="Abouelleil A."/>
            <person name="Alvarado L."/>
            <person name="Chapman S.B."/>
            <person name="Gainer-Dewar J."/>
            <person name="Goldberg J."/>
            <person name="Griggs A."/>
            <person name="Gujja S."/>
            <person name="Hansen M."/>
            <person name="Howarth C."/>
            <person name="Imamovic A."/>
            <person name="Ireland A."/>
            <person name="Larimer J."/>
            <person name="McCowan C."/>
            <person name="Murphy C."/>
            <person name="Pearson M."/>
            <person name="Poon T.W."/>
            <person name="Priest M."/>
            <person name="Roberts A."/>
            <person name="Saif S."/>
            <person name="Shea T."/>
            <person name="Sykes S."/>
            <person name="Wortman J."/>
            <person name="Nusbaum C."/>
            <person name="Birren B."/>
        </authorList>
    </citation>
    <scope>NUCLEOTIDE SEQUENCE [LARGE SCALE GENOMIC DNA]</scope>
    <source>
        <strain evidence="4">CJ02B3</strain>
    </source>
</reference>
<dbReference type="InterPro" id="IPR023780">
    <property type="entry name" value="Chromo_domain"/>
</dbReference>
<dbReference type="EMBL" id="KI688284">
    <property type="protein sequence ID" value="ETK78126.1"/>
    <property type="molecule type" value="Genomic_DNA"/>
</dbReference>
<dbReference type="Proteomes" id="UP000053236">
    <property type="component" value="Unassembled WGS sequence"/>
</dbReference>
<dbReference type="SUPFAM" id="SSF54160">
    <property type="entry name" value="Chromo domain-like"/>
    <property type="match status" value="1"/>
</dbReference>
<feature type="domain" description="Chromo" evidence="3">
    <location>
        <begin position="171"/>
        <end position="233"/>
    </location>
</feature>
<dbReference type="InterPro" id="IPR000953">
    <property type="entry name" value="Chromo/chromo_shadow_dom"/>
</dbReference>
<dbReference type="VEuPathDB" id="FungiDB:PPTG_12997"/>